<keyword evidence="2" id="KW-1185">Reference proteome</keyword>
<name>A0A1B0AW49_9MUSC</name>
<protein>
    <submittedName>
        <fullName evidence="1">Uncharacterized protein</fullName>
    </submittedName>
</protein>
<sequence length="142" mass="16562">MHKSSDTSREARRILDFHLYHILVRLYCVLLTIVRSRSSHVSLALLYSMNTYAYCASRLQQNKKEMSSQYGKNRKSQFMGDTNLKVSRIRISQDYLELSIKVLLIGRLNGTPTVNFLIFGLILNLQRSSFFFFFNYMLSASD</sequence>
<evidence type="ECO:0000313" key="1">
    <source>
        <dbReference type="EnsemblMetazoa" id="GPPI010674-PA"/>
    </source>
</evidence>
<reference evidence="1" key="2">
    <citation type="submission" date="2020-05" db="UniProtKB">
        <authorList>
            <consortium name="EnsemblMetazoa"/>
        </authorList>
    </citation>
    <scope>IDENTIFICATION</scope>
    <source>
        <strain evidence="1">IAEA</strain>
    </source>
</reference>
<dbReference type="EnsemblMetazoa" id="GPPI010674-RA">
    <property type="protein sequence ID" value="GPPI010674-PA"/>
    <property type="gene ID" value="GPPI010674"/>
</dbReference>
<reference evidence="2" key="1">
    <citation type="submission" date="2015-01" db="EMBL/GenBank/DDBJ databases">
        <authorList>
            <person name="Aksoy S."/>
            <person name="Warren W."/>
            <person name="Wilson R.K."/>
        </authorList>
    </citation>
    <scope>NUCLEOTIDE SEQUENCE [LARGE SCALE GENOMIC DNA]</scope>
    <source>
        <strain evidence="2">IAEA</strain>
    </source>
</reference>
<dbReference type="AlphaFoldDB" id="A0A1B0AW49"/>
<dbReference type="Proteomes" id="UP000092460">
    <property type="component" value="Unassembled WGS sequence"/>
</dbReference>
<proteinExistence type="predicted"/>
<organism evidence="1 2">
    <name type="scientific">Glossina palpalis gambiensis</name>
    <dbReference type="NCBI Taxonomy" id="67801"/>
    <lineage>
        <taxon>Eukaryota</taxon>
        <taxon>Metazoa</taxon>
        <taxon>Ecdysozoa</taxon>
        <taxon>Arthropoda</taxon>
        <taxon>Hexapoda</taxon>
        <taxon>Insecta</taxon>
        <taxon>Pterygota</taxon>
        <taxon>Neoptera</taxon>
        <taxon>Endopterygota</taxon>
        <taxon>Diptera</taxon>
        <taxon>Brachycera</taxon>
        <taxon>Muscomorpha</taxon>
        <taxon>Hippoboscoidea</taxon>
        <taxon>Glossinidae</taxon>
        <taxon>Glossina</taxon>
    </lineage>
</organism>
<evidence type="ECO:0000313" key="2">
    <source>
        <dbReference type="Proteomes" id="UP000092460"/>
    </source>
</evidence>
<accession>A0A1B0AW49</accession>
<dbReference type="EMBL" id="JXJN01004489">
    <property type="status" value="NOT_ANNOTATED_CDS"/>
    <property type="molecule type" value="Genomic_DNA"/>
</dbReference>
<dbReference type="VEuPathDB" id="VectorBase:GPPI010674"/>